<organism evidence="2 3">
    <name type="scientific">Polyplax serrata</name>
    <name type="common">Common mouse louse</name>
    <dbReference type="NCBI Taxonomy" id="468196"/>
    <lineage>
        <taxon>Eukaryota</taxon>
        <taxon>Metazoa</taxon>
        <taxon>Ecdysozoa</taxon>
        <taxon>Arthropoda</taxon>
        <taxon>Hexapoda</taxon>
        <taxon>Insecta</taxon>
        <taxon>Pterygota</taxon>
        <taxon>Neoptera</taxon>
        <taxon>Paraneoptera</taxon>
        <taxon>Psocodea</taxon>
        <taxon>Troctomorpha</taxon>
        <taxon>Phthiraptera</taxon>
        <taxon>Anoplura</taxon>
        <taxon>Polyplacidae</taxon>
        <taxon>Polyplax</taxon>
    </lineage>
</organism>
<evidence type="ECO:0000256" key="1">
    <source>
        <dbReference type="SAM" id="MobiDB-lite"/>
    </source>
</evidence>
<feature type="region of interest" description="Disordered" evidence="1">
    <location>
        <begin position="1"/>
        <end position="59"/>
    </location>
</feature>
<comment type="caution">
    <text evidence="2">The sequence shown here is derived from an EMBL/GenBank/DDBJ whole genome shotgun (WGS) entry which is preliminary data.</text>
</comment>
<protein>
    <submittedName>
        <fullName evidence="2">Uncharacterized protein</fullName>
    </submittedName>
</protein>
<dbReference type="Proteomes" id="UP001372834">
    <property type="component" value="Unassembled WGS sequence"/>
</dbReference>
<dbReference type="AlphaFoldDB" id="A0AAN8XSG2"/>
<gene>
    <name evidence="2" type="ORF">RUM43_000544</name>
</gene>
<evidence type="ECO:0000313" key="3">
    <source>
        <dbReference type="Proteomes" id="UP001372834"/>
    </source>
</evidence>
<name>A0AAN8XSG2_POLSC</name>
<evidence type="ECO:0000313" key="2">
    <source>
        <dbReference type="EMBL" id="KAK6644277.1"/>
    </source>
</evidence>
<accession>A0AAN8XSG2</accession>
<sequence>MKNFSSSTRGKEPGKIPETVKAQASPKVTIRKDKRFRHPPEKENGMSKTEVRRRRFPKRQFGSDIFEGFRAPLPCPPPTPFAPRLLKIRRENSCESSFPGSLLQGGGVTATVAAAAEKGAPKAEPPFP</sequence>
<proteinExistence type="predicted"/>
<dbReference type="EMBL" id="JAWJWE010000001">
    <property type="protein sequence ID" value="KAK6644277.1"/>
    <property type="molecule type" value="Genomic_DNA"/>
</dbReference>
<reference evidence="2 3" key="1">
    <citation type="submission" date="2023-10" db="EMBL/GenBank/DDBJ databases">
        <title>Genomes of two closely related lineages of the louse Polyplax serrata with different host specificities.</title>
        <authorList>
            <person name="Martinu J."/>
            <person name="Tarabai H."/>
            <person name="Stefka J."/>
            <person name="Hypsa V."/>
        </authorList>
    </citation>
    <scope>NUCLEOTIDE SEQUENCE [LARGE SCALE GENOMIC DNA]</scope>
    <source>
        <strain evidence="2">HR10_N</strain>
    </source>
</reference>